<comment type="caution">
    <text evidence="3">The sequence shown here is derived from an EMBL/GenBank/DDBJ whole genome shotgun (WGS) entry which is preliminary data.</text>
</comment>
<feature type="transmembrane region" description="Helical" evidence="2">
    <location>
        <begin position="29"/>
        <end position="48"/>
    </location>
</feature>
<dbReference type="AlphaFoldDB" id="A0A438MS52"/>
<gene>
    <name evidence="3" type="ORF">B0A52_09776</name>
</gene>
<accession>A0A438MS52</accession>
<dbReference type="OrthoDB" id="5325022at2759"/>
<keyword evidence="2" id="KW-1133">Transmembrane helix</keyword>
<feature type="transmembrane region" description="Helical" evidence="2">
    <location>
        <begin position="152"/>
        <end position="180"/>
    </location>
</feature>
<feature type="compositionally biased region" description="Low complexity" evidence="1">
    <location>
        <begin position="191"/>
        <end position="207"/>
    </location>
</feature>
<feature type="transmembrane region" description="Helical" evidence="2">
    <location>
        <begin position="54"/>
        <end position="74"/>
    </location>
</feature>
<dbReference type="Proteomes" id="UP000288859">
    <property type="component" value="Unassembled WGS sequence"/>
</dbReference>
<reference evidence="3 4" key="1">
    <citation type="submission" date="2017-03" db="EMBL/GenBank/DDBJ databases">
        <title>Genomes of endolithic fungi from Antarctica.</title>
        <authorList>
            <person name="Coleine C."/>
            <person name="Masonjones S."/>
            <person name="Stajich J.E."/>
        </authorList>
    </citation>
    <scope>NUCLEOTIDE SEQUENCE [LARGE SCALE GENOMIC DNA]</scope>
    <source>
        <strain evidence="3 4">CCFEE 6314</strain>
    </source>
</reference>
<evidence type="ECO:0008006" key="5">
    <source>
        <dbReference type="Google" id="ProtNLM"/>
    </source>
</evidence>
<dbReference type="EMBL" id="NAJM01000060">
    <property type="protein sequence ID" value="RVX66492.1"/>
    <property type="molecule type" value="Genomic_DNA"/>
</dbReference>
<keyword evidence="2" id="KW-0472">Membrane</keyword>
<feature type="region of interest" description="Disordered" evidence="1">
    <location>
        <begin position="191"/>
        <end position="217"/>
    </location>
</feature>
<evidence type="ECO:0000313" key="4">
    <source>
        <dbReference type="Proteomes" id="UP000288859"/>
    </source>
</evidence>
<evidence type="ECO:0000313" key="3">
    <source>
        <dbReference type="EMBL" id="RVX66492.1"/>
    </source>
</evidence>
<keyword evidence="2" id="KW-0812">Transmembrane</keyword>
<dbReference type="PANTHER" id="PTHR37451">
    <property type="entry name" value="MARVEL DOMAIN"/>
    <property type="match status" value="1"/>
</dbReference>
<organism evidence="3 4">
    <name type="scientific">Exophiala mesophila</name>
    <name type="common">Black yeast-like fungus</name>
    <dbReference type="NCBI Taxonomy" id="212818"/>
    <lineage>
        <taxon>Eukaryota</taxon>
        <taxon>Fungi</taxon>
        <taxon>Dikarya</taxon>
        <taxon>Ascomycota</taxon>
        <taxon>Pezizomycotina</taxon>
        <taxon>Eurotiomycetes</taxon>
        <taxon>Chaetothyriomycetidae</taxon>
        <taxon>Chaetothyriales</taxon>
        <taxon>Herpotrichiellaceae</taxon>
        <taxon>Exophiala</taxon>
    </lineage>
</organism>
<evidence type="ECO:0000256" key="1">
    <source>
        <dbReference type="SAM" id="MobiDB-lite"/>
    </source>
</evidence>
<feature type="transmembrane region" description="Helical" evidence="2">
    <location>
        <begin position="86"/>
        <end position="107"/>
    </location>
</feature>
<name>A0A438MS52_EXOME</name>
<dbReference type="PANTHER" id="PTHR37451:SF4">
    <property type="entry name" value="MARVEL DOMAIN-CONTAINING PROTEIN"/>
    <property type="match status" value="1"/>
</dbReference>
<feature type="compositionally biased region" description="Basic and acidic residues" evidence="1">
    <location>
        <begin position="208"/>
        <end position="217"/>
    </location>
</feature>
<protein>
    <recommendedName>
        <fullName evidence="5">MARVEL domain-containing protein</fullName>
    </recommendedName>
</protein>
<dbReference type="VEuPathDB" id="FungiDB:PV10_08589"/>
<proteinExistence type="predicted"/>
<sequence>MSSPSTEATPNAQPLGVVPMPRWSNWVGCARVVIAVLVLAFTAAATAICGGYTGFGFALFTSSATLLIFVYYYVCLSYKSRLYNRWVILGLEIFGVIFWIVAFALLADWTAFYNANSWWLNYYDDNYEYSWEYPYTNDRSRHSGRLGGKYRAAIGLAGTAAGLGAVEFVLFAVTLVIFGLSLHKQRQEARTASTAPAATTEPTTSTVETKDIEVGQE</sequence>
<evidence type="ECO:0000256" key="2">
    <source>
        <dbReference type="SAM" id="Phobius"/>
    </source>
</evidence>